<dbReference type="InterPro" id="IPR001227">
    <property type="entry name" value="Ac_transferase_dom_sf"/>
</dbReference>
<evidence type="ECO:0000256" key="3">
    <source>
        <dbReference type="ARBA" id="ARBA00022553"/>
    </source>
</evidence>
<dbReference type="InterPro" id="IPR057326">
    <property type="entry name" value="KR_dom"/>
</dbReference>
<feature type="domain" description="PKS/mFAS DH" evidence="12">
    <location>
        <begin position="2382"/>
        <end position="2662"/>
    </location>
</feature>
<dbReference type="SUPFAM" id="SSF51735">
    <property type="entry name" value="NAD(P)-binding Rossmann-fold domains"/>
    <property type="match status" value="4"/>
</dbReference>
<dbReference type="InterPro" id="IPR016036">
    <property type="entry name" value="Malonyl_transacylase_ACP-bd"/>
</dbReference>
<feature type="region of interest" description="N-terminal hotdog fold" evidence="8">
    <location>
        <begin position="2382"/>
        <end position="2507"/>
    </location>
</feature>
<comment type="caution">
    <text evidence="13">The sequence shown here is derived from an EMBL/GenBank/DDBJ whole genome shotgun (WGS) entry which is preliminary data.</text>
</comment>
<evidence type="ECO:0000313" key="14">
    <source>
        <dbReference type="Proteomes" id="UP001496720"/>
    </source>
</evidence>
<keyword evidence="2" id="KW-0596">Phosphopantetheine</keyword>
<feature type="region of interest" description="Disordered" evidence="9">
    <location>
        <begin position="3279"/>
        <end position="3299"/>
    </location>
</feature>
<dbReference type="SMART" id="SM01294">
    <property type="entry name" value="PKS_PP_betabranch"/>
    <property type="match status" value="2"/>
</dbReference>
<dbReference type="InterPro" id="IPR006162">
    <property type="entry name" value="Ppantetheine_attach_site"/>
</dbReference>
<dbReference type="SMART" id="SM00823">
    <property type="entry name" value="PKS_PP"/>
    <property type="match status" value="2"/>
</dbReference>
<evidence type="ECO:0000256" key="2">
    <source>
        <dbReference type="ARBA" id="ARBA00022450"/>
    </source>
</evidence>
<dbReference type="InterPro" id="IPR020806">
    <property type="entry name" value="PKS_PP-bd"/>
</dbReference>
<feature type="active site" description="Proton donor; for dehydratase activity" evidence="8">
    <location>
        <position position="2582"/>
    </location>
</feature>
<dbReference type="InterPro" id="IPR013968">
    <property type="entry name" value="PKS_KR"/>
</dbReference>
<evidence type="ECO:0000256" key="4">
    <source>
        <dbReference type="ARBA" id="ARBA00022679"/>
    </source>
</evidence>
<dbReference type="PROSITE" id="PS00012">
    <property type="entry name" value="PHOSPHOPANTETHEINE"/>
    <property type="match status" value="2"/>
</dbReference>
<reference evidence="13 14" key="1">
    <citation type="submission" date="2024-06" db="EMBL/GenBank/DDBJ databases">
        <title>The Natural Products Discovery Center: Release of the First 8490 Sequenced Strains for Exploring Actinobacteria Biosynthetic Diversity.</title>
        <authorList>
            <person name="Kalkreuter E."/>
            <person name="Kautsar S.A."/>
            <person name="Yang D."/>
            <person name="Bader C.D."/>
            <person name="Teijaro C.N."/>
            <person name="Fluegel L."/>
            <person name="Davis C.M."/>
            <person name="Simpson J.R."/>
            <person name="Lauterbach L."/>
            <person name="Steele A.D."/>
            <person name="Gui C."/>
            <person name="Meng S."/>
            <person name="Li G."/>
            <person name="Viehrig K."/>
            <person name="Ye F."/>
            <person name="Su P."/>
            <person name="Kiefer A.F."/>
            <person name="Nichols A."/>
            <person name="Cepeda A.J."/>
            <person name="Yan W."/>
            <person name="Fan B."/>
            <person name="Jiang Y."/>
            <person name="Adhikari A."/>
            <person name="Zheng C.-J."/>
            <person name="Schuster L."/>
            <person name="Cowan T.M."/>
            <person name="Smanski M.J."/>
            <person name="Chevrette M.G."/>
            <person name="De Carvalho L.P.S."/>
            <person name="Shen B."/>
        </authorList>
    </citation>
    <scope>NUCLEOTIDE SEQUENCE [LARGE SCALE GENOMIC DNA]</scope>
    <source>
        <strain evidence="13 14">NPDC001615</strain>
    </source>
</reference>
<keyword evidence="3" id="KW-0597">Phosphoprotein</keyword>
<dbReference type="InterPro" id="IPR042104">
    <property type="entry name" value="PKS_dehydratase_sf"/>
</dbReference>
<proteinExistence type="predicted"/>
<dbReference type="InterPro" id="IPR050091">
    <property type="entry name" value="PKS_NRPS_Biosynth_Enz"/>
</dbReference>
<dbReference type="SUPFAM" id="SSF55048">
    <property type="entry name" value="Probable ACP-binding domain of malonyl-CoA ACP transacylase"/>
    <property type="match status" value="2"/>
</dbReference>
<dbReference type="InterPro" id="IPR020807">
    <property type="entry name" value="PKS_DH"/>
</dbReference>
<dbReference type="Gene3D" id="3.40.47.10">
    <property type="match status" value="2"/>
</dbReference>
<dbReference type="Pfam" id="PF00109">
    <property type="entry name" value="ketoacyl-synt"/>
    <property type="match status" value="2"/>
</dbReference>
<keyword evidence="14" id="KW-1185">Reference proteome</keyword>
<dbReference type="PANTHER" id="PTHR43775:SF51">
    <property type="entry name" value="INACTIVE PHENOLPHTHIOCEROL SYNTHESIS POLYKETIDE SYNTHASE TYPE I PKS1-RELATED"/>
    <property type="match status" value="1"/>
</dbReference>
<evidence type="ECO:0000259" key="11">
    <source>
        <dbReference type="PROSITE" id="PS52004"/>
    </source>
</evidence>
<dbReference type="InterPro" id="IPR036736">
    <property type="entry name" value="ACP-like_sf"/>
</dbReference>
<comment type="pathway">
    <text evidence="1">Antibiotic biosynthesis.</text>
</comment>
<feature type="active site" description="Proton acceptor; for dehydratase activity" evidence="8">
    <location>
        <position position="2414"/>
    </location>
</feature>
<dbReference type="Proteomes" id="UP001496720">
    <property type="component" value="Unassembled WGS sequence"/>
</dbReference>
<evidence type="ECO:0000256" key="1">
    <source>
        <dbReference type="ARBA" id="ARBA00004792"/>
    </source>
</evidence>
<dbReference type="EMBL" id="JBEOZY010000039">
    <property type="protein sequence ID" value="MER6168317.1"/>
    <property type="molecule type" value="Genomic_DNA"/>
</dbReference>
<dbReference type="InterPro" id="IPR009081">
    <property type="entry name" value="PP-bd_ACP"/>
</dbReference>
<dbReference type="SUPFAM" id="SSF53901">
    <property type="entry name" value="Thiolase-like"/>
    <property type="match status" value="2"/>
</dbReference>
<dbReference type="PANTHER" id="PTHR43775">
    <property type="entry name" value="FATTY ACID SYNTHASE"/>
    <property type="match status" value="1"/>
</dbReference>
<dbReference type="SUPFAM" id="SSF52151">
    <property type="entry name" value="FabD/lysophospholipase-like"/>
    <property type="match status" value="2"/>
</dbReference>
<dbReference type="InterPro" id="IPR018201">
    <property type="entry name" value="Ketoacyl_synth_AS"/>
</dbReference>
<dbReference type="PROSITE" id="PS50075">
    <property type="entry name" value="CARRIER"/>
    <property type="match status" value="2"/>
</dbReference>
<dbReference type="CDD" id="cd08952">
    <property type="entry name" value="KR_1_SDR_x"/>
    <property type="match status" value="1"/>
</dbReference>
<dbReference type="CDD" id="cd08956">
    <property type="entry name" value="KR_3_FAS_SDR_x"/>
    <property type="match status" value="1"/>
</dbReference>
<dbReference type="Pfam" id="PF21089">
    <property type="entry name" value="PKS_DH_N"/>
    <property type="match status" value="1"/>
</dbReference>
<evidence type="ECO:0000256" key="7">
    <source>
        <dbReference type="ARBA" id="ARBA00023315"/>
    </source>
</evidence>
<dbReference type="Gene3D" id="3.40.50.720">
    <property type="entry name" value="NAD(P)-binding Rossmann-like Domain"/>
    <property type="match status" value="2"/>
</dbReference>
<keyword evidence="6" id="KW-0511">Multifunctional enzyme</keyword>
<dbReference type="InterPro" id="IPR020841">
    <property type="entry name" value="PKS_Beta-ketoAc_synthase_dom"/>
</dbReference>
<evidence type="ECO:0000259" key="12">
    <source>
        <dbReference type="PROSITE" id="PS52019"/>
    </source>
</evidence>
<evidence type="ECO:0000256" key="9">
    <source>
        <dbReference type="SAM" id="MobiDB-lite"/>
    </source>
</evidence>
<dbReference type="InterPro" id="IPR049900">
    <property type="entry name" value="PKS_mFAS_DH"/>
</dbReference>
<dbReference type="InterPro" id="IPR016039">
    <property type="entry name" value="Thiolase-like"/>
</dbReference>
<keyword evidence="7" id="KW-0012">Acyltransferase</keyword>
<dbReference type="SUPFAM" id="SSF47336">
    <property type="entry name" value="ACP-like"/>
    <property type="match status" value="2"/>
</dbReference>
<gene>
    <name evidence="13" type="ORF">ABT188_27835</name>
</gene>
<dbReference type="Gene3D" id="3.30.70.3290">
    <property type="match status" value="2"/>
</dbReference>
<dbReference type="InterPro" id="IPR036291">
    <property type="entry name" value="NAD(P)-bd_dom_sf"/>
</dbReference>
<dbReference type="InterPro" id="IPR032821">
    <property type="entry name" value="PKS_assoc"/>
</dbReference>
<accession>A0ABV1T2X1</accession>
<protein>
    <submittedName>
        <fullName evidence="13">SDR family NAD(P)-dependent oxidoreductase</fullName>
    </submittedName>
</protein>
<feature type="domain" description="Carrier" evidence="10">
    <location>
        <begin position="3144"/>
        <end position="3219"/>
    </location>
</feature>
<keyword evidence="5" id="KW-0045">Antibiotic biosynthesis</keyword>
<dbReference type="Pfam" id="PF00550">
    <property type="entry name" value="PP-binding"/>
    <property type="match status" value="2"/>
</dbReference>
<feature type="compositionally biased region" description="Acidic residues" evidence="9">
    <location>
        <begin position="3285"/>
        <end position="3299"/>
    </location>
</feature>
<dbReference type="SMART" id="SM00827">
    <property type="entry name" value="PKS_AT"/>
    <property type="match status" value="2"/>
</dbReference>
<dbReference type="InterPro" id="IPR049552">
    <property type="entry name" value="PKS_DH_N"/>
</dbReference>
<feature type="domain" description="Carrier" evidence="10">
    <location>
        <begin position="1394"/>
        <end position="1469"/>
    </location>
</feature>
<dbReference type="InterPro" id="IPR014030">
    <property type="entry name" value="Ketoacyl_synth_N"/>
</dbReference>
<name>A0ABV1T2X1_9ACTN</name>
<evidence type="ECO:0000313" key="13">
    <source>
        <dbReference type="EMBL" id="MER6168317.1"/>
    </source>
</evidence>
<dbReference type="SMART" id="SM00825">
    <property type="entry name" value="PKS_KS"/>
    <property type="match status" value="2"/>
</dbReference>
<evidence type="ECO:0000256" key="8">
    <source>
        <dbReference type="PROSITE-ProRule" id="PRU01363"/>
    </source>
</evidence>
<dbReference type="PROSITE" id="PS52019">
    <property type="entry name" value="PKS_MFAS_DH"/>
    <property type="match status" value="1"/>
</dbReference>
<feature type="domain" description="Ketosynthase family 3 (KS3)" evidence="11">
    <location>
        <begin position="1493"/>
        <end position="1919"/>
    </location>
</feature>
<sequence length="3313" mass="348311">MGDHGRMSQFRDGFTEVGTPDDAIAIVGLSCRLPKAPDKSAFWELLRDARHAIGEVPENRWNEELPPAARHGAFLDRVDGFDPAFFGISPREASMMDPQQRLMLELSWEAFEDAGVPLRRVRGSRTGVFVGAVANDYSVLLNRQGLSAVTQHSLTGTQRALIANRVSYTLGLRGPSLTVDTAQSSGLVAVHQACESLRSGSCELAVAGGVNLNIVPESALAAHRFGGLSPDGRCYTFDARANGYVRGEGGGVVLLKPLARALADGDRIYCVVRGGALNNDGTTDGLTVPSAAAQSEVLRLAYERAGVDPADVQYVELHGTGTALGDPIEASALGDVLGTATGRRVPLTVGSAKTNVGHLEGAAGMVGLLKTALSLRMRKIPASLHFETPNPRIPLDVLNLRVQQSLSDWPESGPALAGVSSFGMGGTNCHMVLQGMPVTGPGSASGGRGVEDRAGAVVPWMVSGRGEDALRAQAERLRTFVADRPELDADAVALSLVTSRDSHENRAVVLGGDRESLLTGLTALASGEPASRIVRSRGAVPAGRLAFLFSGQGSQRAGMGRELYAAFPVFAAALDEICAHFDPLLEQPLREVMFAQTDEPGVLDRTAYTQPALFALEVALFRLLESWGIRPDIVTGHSIGELAAAHAAGLWSLPDACAVVAARGRLMQQLPTGGAMVAVEAPEPEVLPLLTGHEEHASVAAVNGPRATVISGTTEVVEDIAAQLATRGHRTRRLNVSHAFHSPHMDPMLEEFRHTLTNVEFHTPALPLPAGDAVLDPDYWVRHIRDTVRFNDRISWLEQHDTTRYLEIGPGAVLTAMAQDTITRPETLLLPTLHKNLDETHAVTRAAAELHTNGTLVDWQAFFSSGGSAPRRVELPTYAFKRHRYWLDATSGRRERTAGSPVDGWRYRVVWRPMPSNAAELTGDWLLLIPAGHEGRPLLRDIVRALEAGHGAVRQLVLDPVEADRVRWAETLRGAVGEFDATGVLSLLALTDDDSTTAAATLALFQALGDAGIQAPLWCLTQGAVTTGGSDPLIQPVQARVWGLGQVAALEHPDRWGGLVDLPEQLDEHGAAHLRAVLASTASGGEDQVAIRAAGVLARRLARASSGSGTAWQPRGTVLITGGSGALGARVARWAAENGARHLVLASRRGGEAPGATGLGGELTALGATVTFAACDVSDPDQVRSLLADHPDLTAVVHTAGSLDDGVLDHLTADRLDHVLRPKATAAELLDRYTRHLDLDAFVLFSSAAATFGNEGQANYAAANAHVDALAQRRHALGLPATSVAWGAWADSGMAVGRAAAEQLHRSGFPAMAPEPALTALAEAVGQGTAALTVADIDWARFVPAYTAARPSPLISDLADVRDLLATAGSGGAQLDEESPAGRLAGLPAPKREELMLELVRTQAALVLGHAAPQSVAPNRAFKDLGFDSLGAVQLRNRLNAATGLRLTTSVIFDYPTASELARHVLGEFPGLGGDGEQTGHTVTVRGAAAHDDDPIAIVAMSCRFPGGIRTPEELWALLAAGGDAVSPFPADRGWDLEALYDADPDRSGTSYVREGAFLQSVGEFDAAFFGINPREALAMDPQQRLLLETSWEAFERAGIDPRSLRGSKAGVFVGSNGQDYATLLRQVPETVEGYLGTGIAGSVASGRVAYTLGLEGPAVTVDTACSSSLVALHMAAQSLRSGECTLALAGGVTVMSTPEVFVEFSRQRGLAPDARVKAFAEAADGTGWGEGIGMLLLERLSDAERHGHPVLGIVRGTAVNQDGASNGLTAPNGPSQQRVIRQALANAGLTPDQVDAVEAHGTGTTLGDPIEAQALLATYGQDRPAERRLWLGSVKSNIGHTQAAAGVAGVIKMVMALRHEVLPRTLHVDEPTSHVDWDAGAVTLLTEEQAWPLSDRPRRAGVSSFGVSGTNAHAVIEEPPALTAPQDQPAEPGVVPWVISARTADALRDQARQLRAYVDQRPELDTSAVAGTLVHGRALFEHRAVAVGGNTGELLQALDALAQGEPSPHLVQGLASDETGRTVFVFPGQGTQWSGMGAELLDTVPVFAQSIARCEEALAPYVDWSLTDALRSRAPLDRVDVIQPVTWAVMVSLAATWQELGVRPDAVVGHSQGEIAAAAVSGALSLEDAAKVVAVRARIIGEHLAGLGAMASVPQPAHTVEAQLPNGVGIAAINGPNATVVSGDTDAVEALVKNLQNQDVRARLIPVDYASHSAHVETIEQHLAQALAGITPQTSAVPFFSTVQPGFITTTELDAGYWYRNLRQTVHFHTAITQLTENGHTTYIESSAHPVLTYSIEEVEGAEAITGTLRRNEGTLTRLLTSAAHLHTHGHHINWPIPHTRPTAGPTDLPTYPFQHQRYWPAPAAVRPVDAVSIGLGVADHPLLGVAVELAGTDTHLFIGLLSVQSHPWLADHAVAGTVLLPGTGFLELALQAGHHVGCGTVEELTLEAPLVLPEKGGVRIQLGLGEADDSGRRELNLHARAQDAGDDEPWTLHATGTLAPTGQFPSADSHLVAWPPSGAQEITVTDAYDHLAALGVEYGPAFQGLRAAWRRGDEVFAEVALPEEHSAEARDYGIHPALLDAALQPLGLGALLADPSEGMTRRPFAWSGVTLHAQGAVAGRVRIALAGEDAVSVTVADPTGRPVASVDVLTLRQVGAKQVAEARGDSLFRVEWVPVAVPRSGAPAGRWALIGSGSGSGHGNVDVYEDLGSLAAAAGPVPELVFAPFPDDADTADTTDSTTASDAVRRVTHRALDLVQAWLADERFAASRLVILAGQGLTGGPVRGLVRSAQVENPGRFVLIETGGSGDAEPDWELLAAAAAGDEPQLRLDGGEFGAPRLVRVPAPDAAGPGFGAEGTVLLTGASGGLARLFARHLVAERGVRNLLLASRSGAAAEGMPELVAELTGLGAAVEVAACDVADREALAGLLAAVPAERPLRAVVHTAAVLDDGVVEALTPERIDRVLRPKVDGALNLHALTEHLDLAAFVLFSSLSGTLGGAGLANYSAANAFLDALARHRHGRGLPAVSLAWGLWEQRSGMAGRLSDVDLARMSRVGAAPMSADEGLALFDAATALDEAVVVPARLDLAELRAQAAAGVMAPLFRSVVRTSAVRRTASAAGVRTEEAASGIAARLAGLARADQERMLLDLVREQVTAVLGHATPEEVRANRAFKDLGFDSLTSVELRNRLRSATGLRLTPTLVFDHPNPAALAQLLLDELVPQDQENGLPLTAELERLEAAFLESPLLGSAALEGDARDKIAARLQALLWKLDDTRGAAKTGDADGLAEDGESDFDPVSDDEMFDLIDKELGQL</sequence>
<dbReference type="Pfam" id="PF16197">
    <property type="entry name" value="KAsynt_C_assoc"/>
    <property type="match status" value="2"/>
</dbReference>
<dbReference type="InterPro" id="IPR049551">
    <property type="entry name" value="PKS_DH_C"/>
</dbReference>
<dbReference type="Pfam" id="PF00698">
    <property type="entry name" value="Acyl_transf_1"/>
    <property type="match status" value="2"/>
</dbReference>
<keyword evidence="4" id="KW-0808">Transferase</keyword>
<dbReference type="Gene3D" id="1.10.1200.10">
    <property type="entry name" value="ACP-like"/>
    <property type="match status" value="2"/>
</dbReference>
<dbReference type="SMART" id="SM00826">
    <property type="entry name" value="PKS_DH"/>
    <property type="match status" value="1"/>
</dbReference>
<dbReference type="InterPro" id="IPR016035">
    <property type="entry name" value="Acyl_Trfase/lysoPLipase"/>
</dbReference>
<dbReference type="Pfam" id="PF14765">
    <property type="entry name" value="PS-DH"/>
    <property type="match status" value="1"/>
</dbReference>
<evidence type="ECO:0000256" key="6">
    <source>
        <dbReference type="ARBA" id="ARBA00023268"/>
    </source>
</evidence>
<feature type="domain" description="Ketosynthase family 3 (KS3)" evidence="11">
    <location>
        <begin position="21"/>
        <end position="435"/>
    </location>
</feature>
<dbReference type="PROSITE" id="PS52004">
    <property type="entry name" value="KS3_2"/>
    <property type="match status" value="2"/>
</dbReference>
<dbReference type="Pfam" id="PF08659">
    <property type="entry name" value="KR"/>
    <property type="match status" value="2"/>
</dbReference>
<evidence type="ECO:0000259" key="10">
    <source>
        <dbReference type="PROSITE" id="PS50075"/>
    </source>
</evidence>
<feature type="region of interest" description="C-terminal hotdog fold" evidence="8">
    <location>
        <begin position="2521"/>
        <end position="2662"/>
    </location>
</feature>
<dbReference type="SMART" id="SM00822">
    <property type="entry name" value="PKS_KR"/>
    <property type="match status" value="2"/>
</dbReference>
<dbReference type="Pfam" id="PF02801">
    <property type="entry name" value="Ketoacyl-synt_C"/>
    <property type="match status" value="2"/>
</dbReference>
<evidence type="ECO:0000256" key="5">
    <source>
        <dbReference type="ARBA" id="ARBA00023194"/>
    </source>
</evidence>
<dbReference type="PROSITE" id="PS00606">
    <property type="entry name" value="KS3_1"/>
    <property type="match status" value="1"/>
</dbReference>
<organism evidence="13 14">
    <name type="scientific">Streptomyces violaceorubidus</name>
    <dbReference type="NCBI Taxonomy" id="284042"/>
    <lineage>
        <taxon>Bacteria</taxon>
        <taxon>Bacillati</taxon>
        <taxon>Actinomycetota</taxon>
        <taxon>Actinomycetes</taxon>
        <taxon>Kitasatosporales</taxon>
        <taxon>Streptomycetaceae</taxon>
        <taxon>Streptomyces</taxon>
    </lineage>
</organism>
<dbReference type="Gene3D" id="3.10.129.110">
    <property type="entry name" value="Polyketide synthase dehydratase"/>
    <property type="match status" value="1"/>
</dbReference>
<dbReference type="Gene3D" id="3.40.366.10">
    <property type="entry name" value="Malonyl-Coenzyme A Acyl Carrier Protein, domain 2"/>
    <property type="match status" value="2"/>
</dbReference>
<dbReference type="InterPro" id="IPR014031">
    <property type="entry name" value="Ketoacyl_synth_C"/>
</dbReference>
<dbReference type="CDD" id="cd00833">
    <property type="entry name" value="PKS"/>
    <property type="match status" value="2"/>
</dbReference>
<dbReference type="InterPro" id="IPR014043">
    <property type="entry name" value="Acyl_transferase_dom"/>
</dbReference>